<comment type="caution">
    <text evidence="2">The sequence shown here is derived from an EMBL/GenBank/DDBJ whole genome shotgun (WGS) entry which is preliminary data.</text>
</comment>
<feature type="region of interest" description="Disordered" evidence="1">
    <location>
        <begin position="26"/>
        <end position="55"/>
    </location>
</feature>
<accession>X1A7E9</accession>
<sequence length="166" mass="17895">MRRFGSCYVVTALAMGLVILGPGCDEQRSASETPSTDPIKPAEKPPEPLLRQPDPPIKVEKVGFKKPESVLHDPQADLYLVSNIVGKALEKDERGFISKLSPDGKVLELKWIEGGRDGVKLNAPKGMAIAGDCFTWRTSMCSVFSSARVGSPKARSRSRALPSSTG</sequence>
<name>X1A7E9_9ZZZZ</name>
<dbReference type="AlphaFoldDB" id="X1A7E9"/>
<evidence type="ECO:0000256" key="1">
    <source>
        <dbReference type="SAM" id="MobiDB-lite"/>
    </source>
</evidence>
<organism evidence="2">
    <name type="scientific">marine sediment metagenome</name>
    <dbReference type="NCBI Taxonomy" id="412755"/>
    <lineage>
        <taxon>unclassified sequences</taxon>
        <taxon>metagenomes</taxon>
        <taxon>ecological metagenomes</taxon>
    </lineage>
</organism>
<proteinExistence type="predicted"/>
<protein>
    <recommendedName>
        <fullName evidence="3">SMP-30/Gluconolactonase/LRE-like region domain-containing protein</fullName>
    </recommendedName>
</protein>
<dbReference type="EMBL" id="BART01002077">
    <property type="protein sequence ID" value="GAG56131.1"/>
    <property type="molecule type" value="Genomic_DNA"/>
</dbReference>
<reference evidence="2" key="1">
    <citation type="journal article" date="2014" name="Front. Microbiol.">
        <title>High frequency of phylogenetically diverse reductive dehalogenase-homologous genes in deep subseafloor sedimentary metagenomes.</title>
        <authorList>
            <person name="Kawai M."/>
            <person name="Futagami T."/>
            <person name="Toyoda A."/>
            <person name="Takaki Y."/>
            <person name="Nishi S."/>
            <person name="Hori S."/>
            <person name="Arai W."/>
            <person name="Tsubouchi T."/>
            <person name="Morono Y."/>
            <person name="Uchiyama I."/>
            <person name="Ito T."/>
            <person name="Fujiyama A."/>
            <person name="Inagaki F."/>
            <person name="Takami H."/>
        </authorList>
    </citation>
    <scope>NUCLEOTIDE SEQUENCE</scope>
    <source>
        <strain evidence="2">Expedition CK06-06</strain>
    </source>
</reference>
<gene>
    <name evidence="2" type="ORF">S01H4_06645</name>
</gene>
<evidence type="ECO:0000313" key="2">
    <source>
        <dbReference type="EMBL" id="GAG56131.1"/>
    </source>
</evidence>
<evidence type="ECO:0008006" key="3">
    <source>
        <dbReference type="Google" id="ProtNLM"/>
    </source>
</evidence>